<sequence>MQDNGVAGQHNAADTADGHQDHAGDKPDSDKFHALLLMLTA</sequence>
<feature type="compositionally biased region" description="Basic and acidic residues" evidence="1">
    <location>
        <begin position="16"/>
        <end position="29"/>
    </location>
</feature>
<protein>
    <submittedName>
        <fullName evidence="2">Uncharacterized protein</fullName>
    </submittedName>
</protein>
<accession>A7MHL1</accession>
<name>A7MHL1_CROS8</name>
<reference evidence="2 3" key="1">
    <citation type="journal article" date="2010" name="PLoS ONE">
        <title>Genome sequence of Cronobacter sakazakii BAA-894 and comparative genomic hybridization analysis with other Cronobacter species.</title>
        <authorList>
            <person name="Kucerova E."/>
            <person name="Clifton S.W."/>
            <person name="Xia X.Q."/>
            <person name="Long F."/>
            <person name="Porwollik S."/>
            <person name="Fulton L."/>
            <person name="Fronick C."/>
            <person name="Minx P."/>
            <person name="Kyung K."/>
            <person name="Warren W."/>
            <person name="Fulton R."/>
            <person name="Feng D."/>
            <person name="Wollam A."/>
            <person name="Shah N."/>
            <person name="Bhonagiri V."/>
            <person name="Nash W.E."/>
            <person name="Hallsworth-Pepin K."/>
            <person name="Wilson R.K."/>
            <person name="McClelland M."/>
            <person name="Forsythe S.J."/>
        </authorList>
    </citation>
    <scope>NUCLEOTIDE SEQUENCE [LARGE SCALE GENOMIC DNA]</scope>
    <source>
        <strain evidence="2 3">ATCC BAA-894</strain>
    </source>
</reference>
<feature type="region of interest" description="Disordered" evidence="1">
    <location>
        <begin position="1"/>
        <end position="29"/>
    </location>
</feature>
<dbReference type="EMBL" id="CP000783">
    <property type="protein sequence ID" value="ABU76380.1"/>
    <property type="molecule type" value="Genomic_DNA"/>
</dbReference>
<dbReference type="Proteomes" id="UP000000260">
    <property type="component" value="Chromosome"/>
</dbReference>
<dbReference type="AlphaFoldDB" id="A7MHL1"/>
<dbReference type="KEGG" id="esa:ESA_01112"/>
<organism evidence="2 3">
    <name type="scientific">Cronobacter sakazakii (strain ATCC BAA-894)</name>
    <name type="common">Enterobacter sakazakii</name>
    <dbReference type="NCBI Taxonomy" id="290339"/>
    <lineage>
        <taxon>Bacteria</taxon>
        <taxon>Pseudomonadati</taxon>
        <taxon>Pseudomonadota</taxon>
        <taxon>Gammaproteobacteria</taxon>
        <taxon>Enterobacterales</taxon>
        <taxon>Enterobacteriaceae</taxon>
        <taxon>Cronobacter</taxon>
    </lineage>
</organism>
<proteinExistence type="predicted"/>
<dbReference type="HOGENOM" id="CLU_3268814_0_0_6"/>
<keyword evidence="3" id="KW-1185">Reference proteome</keyword>
<evidence type="ECO:0000256" key="1">
    <source>
        <dbReference type="SAM" id="MobiDB-lite"/>
    </source>
</evidence>
<evidence type="ECO:0000313" key="3">
    <source>
        <dbReference type="Proteomes" id="UP000000260"/>
    </source>
</evidence>
<evidence type="ECO:0000313" key="2">
    <source>
        <dbReference type="EMBL" id="ABU76380.1"/>
    </source>
</evidence>
<gene>
    <name evidence="2" type="ordered locus">ESA_01112</name>
</gene>